<evidence type="ECO:0000313" key="2">
    <source>
        <dbReference type="Proteomes" id="UP000245820"/>
    </source>
</evidence>
<dbReference type="KEGG" id="mtim:DIR46_22935"/>
<organism evidence="1 2">
    <name type="scientific">Massilia oculi</name>
    <dbReference type="NCBI Taxonomy" id="945844"/>
    <lineage>
        <taxon>Bacteria</taxon>
        <taxon>Pseudomonadati</taxon>
        <taxon>Pseudomonadota</taxon>
        <taxon>Betaproteobacteria</taxon>
        <taxon>Burkholderiales</taxon>
        <taxon>Oxalobacteraceae</taxon>
        <taxon>Telluria group</taxon>
        <taxon>Massilia</taxon>
    </lineage>
</organism>
<accession>A0A2S2DPK0</accession>
<protein>
    <submittedName>
        <fullName evidence="1">Uncharacterized protein</fullName>
    </submittedName>
</protein>
<proteinExistence type="predicted"/>
<gene>
    <name evidence="1" type="ORF">DIR46_22935</name>
</gene>
<dbReference type="EMBL" id="CP029343">
    <property type="protein sequence ID" value="AWL06999.1"/>
    <property type="molecule type" value="Genomic_DNA"/>
</dbReference>
<sequence length="60" mass="6397">MQTGWFVESMLPQSLIVYMLRTAAPPSLARLPSPARLAATARATGLEALAASSTVAPRIW</sequence>
<keyword evidence="2" id="KW-1185">Reference proteome</keyword>
<reference evidence="1 2" key="1">
    <citation type="submission" date="2018-05" db="EMBL/GenBank/DDBJ databases">
        <title>Complete genome sequence of Massilia oculi sp. nov. CCUG 43427T (=DSM 26321T), the type strain of M. oculi, and comparison with genome sequences of other Massilia strains.</title>
        <authorList>
            <person name="Zhu B."/>
        </authorList>
    </citation>
    <scope>NUCLEOTIDE SEQUENCE [LARGE SCALE GENOMIC DNA]</scope>
    <source>
        <strain evidence="1 2">CCUG 43427</strain>
    </source>
</reference>
<name>A0A2S2DPK0_9BURK</name>
<dbReference type="Proteomes" id="UP000245820">
    <property type="component" value="Chromosome"/>
</dbReference>
<dbReference type="AlphaFoldDB" id="A0A2S2DPK0"/>
<evidence type="ECO:0000313" key="1">
    <source>
        <dbReference type="EMBL" id="AWL06999.1"/>
    </source>
</evidence>